<dbReference type="EMBL" id="JBDFQZ010000001">
    <property type="protein sequence ID" value="KAK9756883.1"/>
    <property type="molecule type" value="Genomic_DNA"/>
</dbReference>
<comment type="caution">
    <text evidence="2">The sequence shown here is derived from an EMBL/GenBank/DDBJ whole genome shotgun (WGS) entry which is preliminary data.</text>
</comment>
<name>A0AAW1NF60_SAPOF</name>
<dbReference type="Proteomes" id="UP001443914">
    <property type="component" value="Unassembled WGS sequence"/>
</dbReference>
<dbReference type="AlphaFoldDB" id="A0AAW1NF60"/>
<evidence type="ECO:0000313" key="3">
    <source>
        <dbReference type="Proteomes" id="UP001443914"/>
    </source>
</evidence>
<accession>A0AAW1NF60</accession>
<feature type="compositionally biased region" description="Polar residues" evidence="1">
    <location>
        <begin position="1"/>
        <end position="22"/>
    </location>
</feature>
<feature type="region of interest" description="Disordered" evidence="1">
    <location>
        <begin position="1"/>
        <end position="36"/>
    </location>
</feature>
<feature type="region of interest" description="Disordered" evidence="1">
    <location>
        <begin position="96"/>
        <end position="115"/>
    </location>
</feature>
<feature type="compositionally biased region" description="Basic and acidic residues" evidence="1">
    <location>
        <begin position="25"/>
        <end position="35"/>
    </location>
</feature>
<reference evidence="2" key="1">
    <citation type="submission" date="2024-03" db="EMBL/GenBank/DDBJ databases">
        <title>WGS assembly of Saponaria officinalis var. Norfolk2.</title>
        <authorList>
            <person name="Jenkins J."/>
            <person name="Shu S."/>
            <person name="Grimwood J."/>
            <person name="Barry K."/>
            <person name="Goodstein D."/>
            <person name="Schmutz J."/>
            <person name="Leebens-Mack J."/>
            <person name="Osbourn A."/>
        </authorList>
    </citation>
    <scope>NUCLEOTIDE SEQUENCE [LARGE SCALE GENOMIC DNA]</scope>
    <source>
        <strain evidence="2">JIC</strain>
    </source>
</reference>
<protein>
    <submittedName>
        <fullName evidence="2">Uncharacterized protein</fullName>
    </submittedName>
</protein>
<organism evidence="2 3">
    <name type="scientific">Saponaria officinalis</name>
    <name type="common">Common soapwort</name>
    <name type="synonym">Lychnis saponaria</name>
    <dbReference type="NCBI Taxonomy" id="3572"/>
    <lineage>
        <taxon>Eukaryota</taxon>
        <taxon>Viridiplantae</taxon>
        <taxon>Streptophyta</taxon>
        <taxon>Embryophyta</taxon>
        <taxon>Tracheophyta</taxon>
        <taxon>Spermatophyta</taxon>
        <taxon>Magnoliopsida</taxon>
        <taxon>eudicotyledons</taxon>
        <taxon>Gunneridae</taxon>
        <taxon>Pentapetalae</taxon>
        <taxon>Caryophyllales</taxon>
        <taxon>Caryophyllaceae</taxon>
        <taxon>Caryophylleae</taxon>
        <taxon>Saponaria</taxon>
    </lineage>
</organism>
<sequence>MPATATDSTSTEPKSTAATRPATTVHREQMGDRGNDVMVFADRTFDRKITASMGQGPNQVVARPPPRRRPQRMVSSSKAAPVVSEDLEREIRAGFEEHLHDDDHSDDEEVDGEQEGDDVFLENQASESPLPKRVIRDDRGRYVRCGDSSCSTGRKKAKRDLSWRLTGAVLGGPSHCNVLRSFGGHVAFSSWSDPENVRPWIKCYERSGCLEEMNGIRLYDAVSRRVSESGLGHLRHCMITNLDENLISAFVER</sequence>
<feature type="region of interest" description="Disordered" evidence="1">
    <location>
        <begin position="48"/>
        <end position="85"/>
    </location>
</feature>
<evidence type="ECO:0000256" key="1">
    <source>
        <dbReference type="SAM" id="MobiDB-lite"/>
    </source>
</evidence>
<evidence type="ECO:0000313" key="2">
    <source>
        <dbReference type="EMBL" id="KAK9756883.1"/>
    </source>
</evidence>
<gene>
    <name evidence="2" type="ORF">RND81_01G127300</name>
</gene>
<keyword evidence="3" id="KW-1185">Reference proteome</keyword>
<feature type="compositionally biased region" description="Acidic residues" evidence="1">
    <location>
        <begin position="104"/>
        <end position="115"/>
    </location>
</feature>
<proteinExistence type="predicted"/>